<evidence type="ECO:0000256" key="1">
    <source>
        <dbReference type="SAM" id="MobiDB-lite"/>
    </source>
</evidence>
<name>A0A1N7STK9_9BURK</name>
<gene>
    <name evidence="3" type="ORF">BN2476_950001</name>
</gene>
<protein>
    <submittedName>
        <fullName evidence="3">Uncharacterized protein</fullName>
    </submittedName>
</protein>
<dbReference type="Proteomes" id="UP000195569">
    <property type="component" value="Unassembled WGS sequence"/>
</dbReference>
<evidence type="ECO:0000313" key="3">
    <source>
        <dbReference type="EMBL" id="SIT50806.1"/>
    </source>
</evidence>
<keyword evidence="2" id="KW-0732">Signal</keyword>
<comment type="caution">
    <text evidence="3">The sequence shown here is derived from an EMBL/GenBank/DDBJ whole genome shotgun (WGS) entry which is preliminary data.</text>
</comment>
<dbReference type="EMBL" id="CYGY02000095">
    <property type="protein sequence ID" value="SIT50806.1"/>
    <property type="molecule type" value="Genomic_DNA"/>
</dbReference>
<feature type="region of interest" description="Disordered" evidence="1">
    <location>
        <begin position="26"/>
        <end position="56"/>
    </location>
</feature>
<keyword evidence="4" id="KW-1185">Reference proteome</keyword>
<reference evidence="3" key="1">
    <citation type="submission" date="2016-12" db="EMBL/GenBank/DDBJ databases">
        <authorList>
            <person name="Moulin L."/>
        </authorList>
    </citation>
    <scope>NUCLEOTIDE SEQUENCE [LARGE SCALE GENOMIC DNA]</scope>
    <source>
        <strain evidence="3">STM 7183</strain>
    </source>
</reference>
<feature type="chain" id="PRO_5012659020" evidence="2">
    <location>
        <begin position="26"/>
        <end position="56"/>
    </location>
</feature>
<dbReference type="AlphaFoldDB" id="A0A1N7STK9"/>
<accession>A0A1N7STK9</accession>
<feature type="signal peptide" evidence="2">
    <location>
        <begin position="1"/>
        <end position="25"/>
    </location>
</feature>
<evidence type="ECO:0000313" key="4">
    <source>
        <dbReference type="Proteomes" id="UP000195569"/>
    </source>
</evidence>
<organism evidence="3 4">
    <name type="scientific">Paraburkholderia piptadeniae</name>
    <dbReference type="NCBI Taxonomy" id="1701573"/>
    <lineage>
        <taxon>Bacteria</taxon>
        <taxon>Pseudomonadati</taxon>
        <taxon>Pseudomonadota</taxon>
        <taxon>Betaproteobacteria</taxon>
        <taxon>Burkholderiales</taxon>
        <taxon>Burkholderiaceae</taxon>
        <taxon>Paraburkholderia</taxon>
    </lineage>
</organism>
<sequence length="56" mass="5934">MARVVSVKAAATVAALDQAAVTAVAADTRNQRTTPRAVPPEQQSRNAQTLPGPHWR</sequence>
<evidence type="ECO:0000256" key="2">
    <source>
        <dbReference type="SAM" id="SignalP"/>
    </source>
</evidence>
<proteinExistence type="predicted"/>